<feature type="region of interest" description="Disordered" evidence="1">
    <location>
        <begin position="71"/>
        <end position="92"/>
    </location>
</feature>
<feature type="compositionally biased region" description="Low complexity" evidence="1">
    <location>
        <begin position="1"/>
        <end position="14"/>
    </location>
</feature>
<comment type="caution">
    <text evidence="2">The sequence shown here is derived from an EMBL/GenBank/DDBJ whole genome shotgun (WGS) entry which is preliminary data.</text>
</comment>
<dbReference type="EMBL" id="BRXW01000056">
    <property type="protein sequence ID" value="GMI03354.1"/>
    <property type="molecule type" value="Genomic_DNA"/>
</dbReference>
<accession>A0A9W7F4X5</accession>
<evidence type="ECO:0000313" key="3">
    <source>
        <dbReference type="Proteomes" id="UP001165122"/>
    </source>
</evidence>
<evidence type="ECO:0000256" key="1">
    <source>
        <dbReference type="SAM" id="MobiDB-lite"/>
    </source>
</evidence>
<name>A0A9W7F4X5_9STRA</name>
<dbReference type="AlphaFoldDB" id="A0A9W7F4X5"/>
<protein>
    <submittedName>
        <fullName evidence="2">Uncharacterized protein</fullName>
    </submittedName>
</protein>
<dbReference type="OrthoDB" id="10438212at2759"/>
<reference evidence="3" key="1">
    <citation type="journal article" date="2023" name="Commun. Biol.">
        <title>Genome analysis of Parmales, the sister group of diatoms, reveals the evolutionary specialization of diatoms from phago-mixotrophs to photoautotrophs.</title>
        <authorList>
            <person name="Ban H."/>
            <person name="Sato S."/>
            <person name="Yoshikawa S."/>
            <person name="Yamada K."/>
            <person name="Nakamura Y."/>
            <person name="Ichinomiya M."/>
            <person name="Sato N."/>
            <person name="Blanc-Mathieu R."/>
            <person name="Endo H."/>
            <person name="Kuwata A."/>
            <person name="Ogata H."/>
        </authorList>
    </citation>
    <scope>NUCLEOTIDE SEQUENCE [LARGE SCALE GENOMIC DNA]</scope>
    <source>
        <strain evidence="3">NIES 3700</strain>
    </source>
</reference>
<feature type="compositionally biased region" description="Polar residues" evidence="1">
    <location>
        <begin position="83"/>
        <end position="92"/>
    </location>
</feature>
<feature type="region of interest" description="Disordered" evidence="1">
    <location>
        <begin position="1"/>
        <end position="44"/>
    </location>
</feature>
<sequence length="441" mass="47909">MSLAPSIPTTIPTSIIPPPASTPPIRRRLLRSSKPSSASSSQFLSKAQQQSCLSKSTSTLIPSRVLRSIGNSIGNVPPPGKPTSKTASASTITRPCTTDPTFNPAIAIAIANPSHVSNDSIPKLIKKYSNAAPDAAATKTMFNFVGSLTAPAPELLLFVLTLLKILLRHETPTKLLISGAFDKVLGMAVNSFLDCLASKSILIESSNVICNFLRSPCSVQRLSLLKIFDGDDEGGGYDVLNKMVRKLAGYIMDVSDVKCLVSVIGVLQGLCFEKTGRKCFWGEMIDKDGHHDVRISSFFSTLHDMLNNTSDVMLTRRLMGLAQNLCQDDFGRSWFLRFEQKGVTFKQLIFARTLTTICDRQTILSSLQTIVHLSGMEGISCFEEREWRILVDFVGCGDVEIATKAVECVVKGGREVGEGKDGREELTDLLVCGVIANCLNN</sequence>
<evidence type="ECO:0000313" key="2">
    <source>
        <dbReference type="EMBL" id="GMI03354.1"/>
    </source>
</evidence>
<dbReference type="Proteomes" id="UP001165122">
    <property type="component" value="Unassembled WGS sequence"/>
</dbReference>
<organism evidence="2 3">
    <name type="scientific">Triparma laevis f. longispina</name>
    <dbReference type="NCBI Taxonomy" id="1714387"/>
    <lineage>
        <taxon>Eukaryota</taxon>
        <taxon>Sar</taxon>
        <taxon>Stramenopiles</taxon>
        <taxon>Ochrophyta</taxon>
        <taxon>Bolidophyceae</taxon>
        <taxon>Parmales</taxon>
        <taxon>Triparmaceae</taxon>
        <taxon>Triparma</taxon>
    </lineage>
</organism>
<keyword evidence="3" id="KW-1185">Reference proteome</keyword>
<feature type="compositionally biased region" description="Low complexity" evidence="1">
    <location>
        <begin position="32"/>
        <end position="44"/>
    </location>
</feature>
<gene>
    <name evidence="2" type="ORF">TrLO_g13985</name>
</gene>
<proteinExistence type="predicted"/>